<sequence>MGISNNCLCMALIILARSFESKATVITFPSFREADADQNGCLSPEEYETLIQRLSETPPTETSRTPTPIITSNEQNTSKFTIHLAHFPAELPRSAEATRVFQAVSGSDVMRLSRNLRENSTTSNSTGLADAFEQVDTAVLYRETQVDEAETFYAYLSSPESEPFSNFTTYGNVSVEEGSTITITTPPPLPPPASPSEPAFRVRYGNCTAPDDGLCIASPEYPSQYPPDSNCSFEVLREGTLSVVSFELENPNADSNCYDWFLMDDLGYCGTYATSLEGSPVSPDTRLAFRSDNIYQLSGFKICWSEYTPPPPMTPDSPLQPPSPPVPPPTPPAVIDDQDNSFDLLQAAVEDTSVNEVVLQVDVTITQNLPTIARSLHILGECVNGTYGRCTIDGVSTFRLFTFEGEGDQPKNLRIQLENLLLVRGNYGALNCKGMTITLLNCEVSESGGALGGGALFLNNCPADMTDVALYRNQAEIYGGAIYGMQYSTLTLRGAVFEGNIALYGGAIFLSAYTTLTAWSCRFVANWAVYGGGAIAQQGASRLYAYVCELRDNLVDEYQVQNLLQSSYVNNAEYMTLSPAGGGAILAQDFSYVFILEGSAVNNNTCSYRTGATDEGGGGIAGGRNTEIQVMDASDVSYNRIFLSCCGGGILATGAEAKVILDGASRVHGNSGFYGAGISDSSGPVHIYIQGNSTVSGNVGSTGGGICIWSVSGTMVVTQGSVIKDNTASSTGGGLHLAVGTTFIMEQGAKIIHNSAITDGGGVYLGVSCVATVSEGASVEHNRAEVDGGGFWLEKSARLSLFSSTVSSNYA</sequence>
<dbReference type="SUPFAM" id="SSF51126">
    <property type="entry name" value="Pectin lyase-like"/>
    <property type="match status" value="1"/>
</dbReference>
<dbReference type="PANTHER" id="PTHR11319:SF35">
    <property type="entry name" value="OUTER MEMBRANE PROTEIN PMPC-RELATED"/>
    <property type="match status" value="1"/>
</dbReference>
<feature type="non-terminal residue" evidence="4">
    <location>
        <position position="811"/>
    </location>
</feature>
<dbReference type="PANTHER" id="PTHR11319">
    <property type="entry name" value="G PROTEIN-COUPLED RECEPTOR-RELATED"/>
    <property type="match status" value="1"/>
</dbReference>
<feature type="domain" description="EF-hand" evidence="3">
    <location>
        <begin position="31"/>
        <end position="57"/>
    </location>
</feature>
<evidence type="ECO:0000313" key="4">
    <source>
        <dbReference type="EMBL" id="KAK3264417.1"/>
    </source>
</evidence>
<feature type="signal peptide" evidence="2">
    <location>
        <begin position="1"/>
        <end position="23"/>
    </location>
</feature>
<dbReference type="InterPro" id="IPR011050">
    <property type="entry name" value="Pectin_lyase_fold/virulence"/>
</dbReference>
<dbReference type="Gene3D" id="2.60.120.290">
    <property type="entry name" value="Spermadhesin, CUB domain"/>
    <property type="match status" value="1"/>
</dbReference>
<feature type="chain" id="PRO_5042296035" description="EF-hand domain-containing protein" evidence="2">
    <location>
        <begin position="24"/>
        <end position="811"/>
    </location>
</feature>
<keyword evidence="2" id="KW-0732">Signal</keyword>
<dbReference type="InterPro" id="IPR002048">
    <property type="entry name" value="EF_hand_dom"/>
</dbReference>
<feature type="region of interest" description="Disordered" evidence="1">
    <location>
        <begin position="311"/>
        <end position="332"/>
    </location>
</feature>
<gene>
    <name evidence="4" type="ORF">CYMTET_26841</name>
</gene>
<name>A0AAE0FRG2_9CHLO</name>
<dbReference type="InterPro" id="IPR018247">
    <property type="entry name" value="EF_Hand_1_Ca_BS"/>
</dbReference>
<evidence type="ECO:0000313" key="5">
    <source>
        <dbReference type="Proteomes" id="UP001190700"/>
    </source>
</evidence>
<dbReference type="PROSITE" id="PS50222">
    <property type="entry name" value="EF_HAND_2"/>
    <property type="match status" value="1"/>
</dbReference>
<dbReference type="PROSITE" id="PS00018">
    <property type="entry name" value="EF_HAND_1"/>
    <property type="match status" value="1"/>
</dbReference>
<dbReference type="AlphaFoldDB" id="A0AAE0FRG2"/>
<comment type="caution">
    <text evidence="4">The sequence shown here is derived from an EMBL/GenBank/DDBJ whole genome shotgun (WGS) entry which is preliminary data.</text>
</comment>
<evidence type="ECO:0000256" key="2">
    <source>
        <dbReference type="SAM" id="SignalP"/>
    </source>
</evidence>
<evidence type="ECO:0000259" key="3">
    <source>
        <dbReference type="PROSITE" id="PS50222"/>
    </source>
</evidence>
<keyword evidence="5" id="KW-1185">Reference proteome</keyword>
<evidence type="ECO:0000256" key="1">
    <source>
        <dbReference type="SAM" id="MobiDB-lite"/>
    </source>
</evidence>
<accession>A0AAE0FRG2</accession>
<protein>
    <recommendedName>
        <fullName evidence="3">EF-hand domain-containing protein</fullName>
    </recommendedName>
</protein>
<dbReference type="InterPro" id="IPR035914">
    <property type="entry name" value="Sperma_CUB_dom_sf"/>
</dbReference>
<organism evidence="4 5">
    <name type="scientific">Cymbomonas tetramitiformis</name>
    <dbReference type="NCBI Taxonomy" id="36881"/>
    <lineage>
        <taxon>Eukaryota</taxon>
        <taxon>Viridiplantae</taxon>
        <taxon>Chlorophyta</taxon>
        <taxon>Pyramimonadophyceae</taxon>
        <taxon>Pyramimonadales</taxon>
        <taxon>Pyramimonadaceae</taxon>
        <taxon>Cymbomonas</taxon>
    </lineage>
</organism>
<dbReference type="Proteomes" id="UP001190700">
    <property type="component" value="Unassembled WGS sequence"/>
</dbReference>
<dbReference type="SUPFAM" id="SSF49854">
    <property type="entry name" value="Spermadhesin, CUB domain"/>
    <property type="match status" value="1"/>
</dbReference>
<reference evidence="4 5" key="1">
    <citation type="journal article" date="2015" name="Genome Biol. Evol.">
        <title>Comparative Genomics of a Bacterivorous Green Alga Reveals Evolutionary Causalities and Consequences of Phago-Mixotrophic Mode of Nutrition.</title>
        <authorList>
            <person name="Burns J.A."/>
            <person name="Paasch A."/>
            <person name="Narechania A."/>
            <person name="Kim E."/>
        </authorList>
    </citation>
    <scope>NUCLEOTIDE SEQUENCE [LARGE SCALE GENOMIC DNA]</scope>
    <source>
        <strain evidence="4 5">PLY_AMNH</strain>
    </source>
</reference>
<dbReference type="GO" id="GO:0005509">
    <property type="term" value="F:calcium ion binding"/>
    <property type="evidence" value="ECO:0007669"/>
    <property type="project" value="InterPro"/>
</dbReference>
<dbReference type="EMBL" id="LGRX02014565">
    <property type="protein sequence ID" value="KAK3264417.1"/>
    <property type="molecule type" value="Genomic_DNA"/>
</dbReference>
<proteinExistence type="predicted"/>